<keyword evidence="2" id="KW-1185">Reference proteome</keyword>
<evidence type="ECO:0000313" key="1">
    <source>
        <dbReference type="EMBL" id="KAK7448520.1"/>
    </source>
</evidence>
<dbReference type="Proteomes" id="UP001498398">
    <property type="component" value="Unassembled WGS sequence"/>
</dbReference>
<organism evidence="1 2">
    <name type="scientific">Marasmiellus scandens</name>
    <dbReference type="NCBI Taxonomy" id="2682957"/>
    <lineage>
        <taxon>Eukaryota</taxon>
        <taxon>Fungi</taxon>
        <taxon>Dikarya</taxon>
        <taxon>Basidiomycota</taxon>
        <taxon>Agaricomycotina</taxon>
        <taxon>Agaricomycetes</taxon>
        <taxon>Agaricomycetidae</taxon>
        <taxon>Agaricales</taxon>
        <taxon>Marasmiineae</taxon>
        <taxon>Omphalotaceae</taxon>
        <taxon>Marasmiellus</taxon>
    </lineage>
</organism>
<evidence type="ECO:0000313" key="2">
    <source>
        <dbReference type="Proteomes" id="UP001498398"/>
    </source>
</evidence>
<gene>
    <name evidence="1" type="ORF">VKT23_013782</name>
</gene>
<name>A0ABR1J7M8_9AGAR</name>
<accession>A0ABR1J7M8</accession>
<sequence>MSPVLFFHTVALTTFVSLGATIVAAQFSISYSIRTITITSTTTNFTSFDSIRNLGMTWDIAQANENSLPFTFSTTDSAIELMNGAIAGTSNSVLDVVSTNIDFTASIFSLRTSLPTGSYHFRVHSIVNTTIGSSTTFQDLTARGGDFHWTLPSQIGCGPGLQPDPFTVIPAINSPSWTSLLVTQPPAGGNFPLSHAGIFVSWAWRNRNNAGGQKISSFAIQVVKKTDGSAVGAPISIASSNLFFGSTSIDPVSQGMQLNQAYQLRIQYINGVQDGVEPPGQVVTYTSDEFNIVDSSVNCSQRNIANIH</sequence>
<comment type="caution">
    <text evidence="1">The sequence shown here is derived from an EMBL/GenBank/DDBJ whole genome shotgun (WGS) entry which is preliminary data.</text>
</comment>
<reference evidence="1 2" key="1">
    <citation type="submission" date="2024-01" db="EMBL/GenBank/DDBJ databases">
        <title>A draft genome for the cacao thread blight pathogen Marasmiellus scandens.</title>
        <authorList>
            <person name="Baruah I.K."/>
            <person name="Leung J."/>
            <person name="Bukari Y."/>
            <person name="Amoako-Attah I."/>
            <person name="Meinhardt L.W."/>
            <person name="Bailey B.A."/>
            <person name="Cohen S.P."/>
        </authorList>
    </citation>
    <scope>NUCLEOTIDE SEQUENCE [LARGE SCALE GENOMIC DNA]</scope>
    <source>
        <strain evidence="1 2">GH-19</strain>
    </source>
</reference>
<dbReference type="EMBL" id="JBANRG010000038">
    <property type="protein sequence ID" value="KAK7448520.1"/>
    <property type="molecule type" value="Genomic_DNA"/>
</dbReference>
<protein>
    <submittedName>
        <fullName evidence="1">Uncharacterized protein</fullName>
    </submittedName>
</protein>
<proteinExistence type="predicted"/>